<reference evidence="1 2" key="1">
    <citation type="submission" date="2017-10" db="EMBL/GenBank/DDBJ databases">
        <authorList>
            <person name="Regsiter A."/>
            <person name="William W."/>
        </authorList>
    </citation>
    <scope>NUCLEOTIDE SEQUENCE [LARGE SCALE GENOMIC DNA]</scope>
    <source>
        <strain evidence="1 2">CFBP6991</strain>
    </source>
</reference>
<name>A0A7Z7J0A2_XANCH</name>
<comment type="caution">
    <text evidence="1">The sequence shown here is derived from an EMBL/GenBank/DDBJ whole genome shotgun (WGS) entry which is preliminary data.</text>
</comment>
<gene>
    <name evidence="1" type="ORF">XFF6991_420122</name>
</gene>
<dbReference type="AlphaFoldDB" id="A0A7Z7J0A2"/>
<protein>
    <submittedName>
        <fullName evidence="1">Uncharacterized protein</fullName>
    </submittedName>
</protein>
<dbReference type="EMBL" id="OCZC01000069">
    <property type="protein sequence ID" value="SOO24905.1"/>
    <property type="molecule type" value="Genomic_DNA"/>
</dbReference>
<dbReference type="Proteomes" id="UP000234345">
    <property type="component" value="Unassembled WGS sequence"/>
</dbReference>
<organism evidence="1 2">
    <name type="scientific">Xanthomonas campestris pv. phaseoli</name>
    <dbReference type="NCBI Taxonomy" id="317013"/>
    <lineage>
        <taxon>Bacteria</taxon>
        <taxon>Pseudomonadati</taxon>
        <taxon>Pseudomonadota</taxon>
        <taxon>Gammaproteobacteria</taxon>
        <taxon>Lysobacterales</taxon>
        <taxon>Lysobacteraceae</taxon>
        <taxon>Xanthomonas</taxon>
    </lineage>
</organism>
<accession>A0A7Z7J0A2</accession>
<proteinExistence type="predicted"/>
<evidence type="ECO:0000313" key="2">
    <source>
        <dbReference type="Proteomes" id="UP000234345"/>
    </source>
</evidence>
<evidence type="ECO:0000313" key="1">
    <source>
        <dbReference type="EMBL" id="SOO24905.1"/>
    </source>
</evidence>
<sequence>MVAVVMMVVMPATPAPARSSGWQRSEAMAEALPMHAKDITGPRPVKHCVNGQAHTPGAGNRKPCRSGI</sequence>